<dbReference type="GO" id="GO:1990281">
    <property type="term" value="C:efflux pump complex"/>
    <property type="evidence" value="ECO:0007669"/>
    <property type="project" value="TreeGrafter"/>
</dbReference>
<keyword evidence="4" id="KW-1185">Reference proteome</keyword>
<reference evidence="3 4" key="1">
    <citation type="submission" date="2016-10" db="EMBL/GenBank/DDBJ databases">
        <authorList>
            <person name="de Groot N.N."/>
        </authorList>
    </citation>
    <scope>NUCLEOTIDE SEQUENCE [LARGE SCALE GENOMIC DNA]</scope>
    <source>
        <strain evidence="3 4">DSM 43019</strain>
    </source>
</reference>
<dbReference type="Gene3D" id="1.10.101.10">
    <property type="entry name" value="PGBD-like superfamily/PGBD"/>
    <property type="match status" value="1"/>
</dbReference>
<dbReference type="EMBL" id="FONV01000007">
    <property type="protein sequence ID" value="SFF24464.1"/>
    <property type="molecule type" value="Genomic_DNA"/>
</dbReference>
<evidence type="ECO:0000259" key="2">
    <source>
        <dbReference type="Pfam" id="PF01471"/>
    </source>
</evidence>
<organism evidence="3 4">
    <name type="scientific">Actinoplanes philippinensis</name>
    <dbReference type="NCBI Taxonomy" id="35752"/>
    <lineage>
        <taxon>Bacteria</taxon>
        <taxon>Bacillati</taxon>
        <taxon>Actinomycetota</taxon>
        <taxon>Actinomycetes</taxon>
        <taxon>Micromonosporales</taxon>
        <taxon>Micromonosporaceae</taxon>
        <taxon>Actinoplanes</taxon>
    </lineage>
</organism>
<feature type="domain" description="Peptidoglycan binding-like" evidence="2">
    <location>
        <begin position="121"/>
        <end position="168"/>
    </location>
</feature>
<keyword evidence="1" id="KW-0732">Signal</keyword>
<dbReference type="PANTHER" id="PTHR30469:SF15">
    <property type="entry name" value="HLYD FAMILY OF SECRETION PROTEINS"/>
    <property type="match status" value="1"/>
</dbReference>
<dbReference type="InterPro" id="IPR036365">
    <property type="entry name" value="PGBD-like_sf"/>
</dbReference>
<dbReference type="GO" id="GO:0015562">
    <property type="term" value="F:efflux transmembrane transporter activity"/>
    <property type="evidence" value="ECO:0007669"/>
    <property type="project" value="TreeGrafter"/>
</dbReference>
<proteinExistence type="predicted"/>
<evidence type="ECO:0000313" key="4">
    <source>
        <dbReference type="Proteomes" id="UP000199645"/>
    </source>
</evidence>
<feature type="chain" id="PRO_5011664191" evidence="1">
    <location>
        <begin position="26"/>
        <end position="341"/>
    </location>
</feature>
<dbReference type="InterPro" id="IPR002477">
    <property type="entry name" value="Peptidoglycan-bd-like"/>
</dbReference>
<dbReference type="Proteomes" id="UP000199645">
    <property type="component" value="Unassembled WGS sequence"/>
</dbReference>
<dbReference type="Pfam" id="PF01471">
    <property type="entry name" value="PG_binding_1"/>
    <property type="match status" value="1"/>
</dbReference>
<sequence length="341" mass="34457">MSGRALKIVAGVVAVASAGAAAALAARPGAGGAAGDTDRLPPATATITRGTLRESVEADGELGYGPARTATARTPGTVTWLPDSGARVTRGKPLYRIDERPAVLMYGPVPAYRDLSPGAEGRDVAQLERNLSALGYDGFTVDDEYTGATADAVERWQEDNGLPGTGVLRLGQVVFASGPVRVGSLIAEPGGSVAPGRDLLTWTGTSKVITVRLDLADGAVAKVGAIAVVTLPDGERAEGKVTEAAIVTEERATEIEAQIAVTGVALENAAVDVTFTAAEREGVLIVPVAALLAAPGGGFAVEVVDGTTSRRVPVRTGLFADGRVEITGDGLAEGATVGVPA</sequence>
<name>A0A1I2H2J2_9ACTN</name>
<protein>
    <submittedName>
        <fullName evidence="3">Putative peptidoglycan binding domain-containing protein</fullName>
    </submittedName>
</protein>
<accession>A0A1I2H2J2</accession>
<dbReference type="SUPFAM" id="SSF47090">
    <property type="entry name" value="PGBD-like"/>
    <property type="match status" value="1"/>
</dbReference>
<evidence type="ECO:0000313" key="3">
    <source>
        <dbReference type="EMBL" id="SFF24464.1"/>
    </source>
</evidence>
<dbReference type="Gene3D" id="2.40.420.20">
    <property type="match status" value="1"/>
</dbReference>
<evidence type="ECO:0000256" key="1">
    <source>
        <dbReference type="SAM" id="SignalP"/>
    </source>
</evidence>
<dbReference type="InterPro" id="IPR036366">
    <property type="entry name" value="PGBDSf"/>
</dbReference>
<dbReference type="PANTHER" id="PTHR30469">
    <property type="entry name" value="MULTIDRUG RESISTANCE PROTEIN MDTA"/>
    <property type="match status" value="1"/>
</dbReference>
<gene>
    <name evidence="3" type="ORF">SAMN05421541_107456</name>
</gene>
<feature type="signal peptide" evidence="1">
    <location>
        <begin position="1"/>
        <end position="25"/>
    </location>
</feature>
<dbReference type="STRING" id="35752.SAMN05421541_107456"/>
<dbReference type="AlphaFoldDB" id="A0A1I2H2J2"/>